<dbReference type="STRING" id="65393.PCC7424_4694"/>
<organism evidence="5 6">
    <name type="scientific">Gloeothece citriformis (strain PCC 7424)</name>
    <name type="common">Cyanothece sp. (strain PCC 7424)</name>
    <dbReference type="NCBI Taxonomy" id="65393"/>
    <lineage>
        <taxon>Bacteria</taxon>
        <taxon>Bacillati</taxon>
        <taxon>Cyanobacteriota</taxon>
        <taxon>Cyanophyceae</taxon>
        <taxon>Oscillatoriophycideae</taxon>
        <taxon>Chroococcales</taxon>
        <taxon>Aphanothecaceae</taxon>
        <taxon>Gloeothece</taxon>
        <taxon>Gloeothece citriformis</taxon>
    </lineage>
</organism>
<feature type="binding site" evidence="3">
    <location>
        <position position="130"/>
    </location>
    <ligand>
        <name>substrate</name>
    </ligand>
</feature>
<protein>
    <submittedName>
        <fullName evidence="5">AIG2 family protein</fullName>
    </submittedName>
</protein>
<evidence type="ECO:0000313" key="6">
    <source>
        <dbReference type="Proteomes" id="UP000002384"/>
    </source>
</evidence>
<feature type="transmembrane region" description="Helical" evidence="4">
    <location>
        <begin position="202"/>
        <end position="226"/>
    </location>
</feature>
<dbReference type="OrthoDB" id="158990at2"/>
<sequence length="237" mass="27107">MNEGNYIWNFAYGSNMHPLKRLQRGEIKASETLPGVLDNWCLVFDLPGLKLLEPAMASISPQLGHQVHGVLLRLEPEEFEKLIRSEGGSEYYELIPCEVRTYDHQIIQALAFKTRPDKVTLHPLIPSKRYMTLIRQGAKLSQLDPQYCQWLDGLPHREASYLVSLLGSLLIEFLLFCNHRGWLKLSRTYMKLLRWCEAQLPLLVSTIAQGVLLLPALLMGIILRLLGRIGIQTQHLL</sequence>
<dbReference type="GO" id="GO:0003839">
    <property type="term" value="F:gamma-glutamylcyclotransferase activity"/>
    <property type="evidence" value="ECO:0007669"/>
    <property type="project" value="InterPro"/>
</dbReference>
<keyword evidence="4" id="KW-0812">Transmembrane</keyword>
<dbReference type="InterPro" id="IPR013024">
    <property type="entry name" value="GGCT-like"/>
</dbReference>
<dbReference type="CDD" id="cd06661">
    <property type="entry name" value="GGCT_like"/>
    <property type="match status" value="1"/>
</dbReference>
<dbReference type="InterPro" id="IPR017939">
    <property type="entry name" value="G-Glutamylcylcotransferase"/>
</dbReference>
<dbReference type="AlphaFoldDB" id="B7KBS6"/>
<keyword evidence="1" id="KW-0456">Lyase</keyword>
<feature type="active site" description="Proton acceptor" evidence="2">
    <location>
        <position position="86"/>
    </location>
</feature>
<dbReference type="RefSeq" id="WP_015956637.1">
    <property type="nucleotide sequence ID" value="NC_011729.1"/>
</dbReference>
<evidence type="ECO:0000256" key="2">
    <source>
        <dbReference type="PIRSR" id="PIRSR617939-1"/>
    </source>
</evidence>
<dbReference type="HOGENOM" id="CLU_1169128_0_0_3"/>
<evidence type="ECO:0000256" key="4">
    <source>
        <dbReference type="SAM" id="Phobius"/>
    </source>
</evidence>
<keyword evidence="4" id="KW-1133">Transmembrane helix</keyword>
<dbReference type="SUPFAM" id="SSF110857">
    <property type="entry name" value="Gamma-glutamyl cyclotransferase-like"/>
    <property type="match status" value="1"/>
</dbReference>
<evidence type="ECO:0000256" key="1">
    <source>
        <dbReference type="ARBA" id="ARBA00023239"/>
    </source>
</evidence>
<dbReference type="Gene3D" id="3.10.490.10">
    <property type="entry name" value="Gamma-glutamyl cyclotransferase-like"/>
    <property type="match status" value="1"/>
</dbReference>
<dbReference type="EMBL" id="CP001291">
    <property type="protein sequence ID" value="ACK73054.1"/>
    <property type="molecule type" value="Genomic_DNA"/>
</dbReference>
<evidence type="ECO:0000313" key="5">
    <source>
        <dbReference type="EMBL" id="ACK73054.1"/>
    </source>
</evidence>
<evidence type="ECO:0000256" key="3">
    <source>
        <dbReference type="PIRSR" id="PIRSR617939-2"/>
    </source>
</evidence>
<keyword evidence="6" id="KW-1185">Reference proteome</keyword>
<dbReference type="Pfam" id="PF13772">
    <property type="entry name" value="AIG2_2"/>
    <property type="match status" value="1"/>
</dbReference>
<dbReference type="KEGG" id="cyc:PCC7424_4694"/>
<dbReference type="Proteomes" id="UP000002384">
    <property type="component" value="Chromosome"/>
</dbReference>
<proteinExistence type="predicted"/>
<dbReference type="InterPro" id="IPR036568">
    <property type="entry name" value="GGCT-like_sf"/>
</dbReference>
<name>B7KBS6_GLOC7</name>
<dbReference type="PANTHER" id="PTHR12935:SF0">
    <property type="entry name" value="GAMMA-GLUTAMYLCYCLOTRANSFERASE"/>
    <property type="match status" value="1"/>
</dbReference>
<keyword evidence="4" id="KW-0472">Membrane</keyword>
<gene>
    <name evidence="5" type="ordered locus">PCC7424_4694</name>
</gene>
<accession>B7KBS6</accession>
<dbReference type="PANTHER" id="PTHR12935">
    <property type="entry name" value="GAMMA-GLUTAMYLCYCLOTRANSFERASE"/>
    <property type="match status" value="1"/>
</dbReference>
<feature type="transmembrane region" description="Helical" evidence="4">
    <location>
        <begin position="161"/>
        <end position="182"/>
    </location>
</feature>
<reference evidence="6" key="1">
    <citation type="journal article" date="2011" name="MBio">
        <title>Novel metabolic attributes of the genus Cyanothece, comprising a group of unicellular nitrogen-fixing Cyanobacteria.</title>
        <authorList>
            <person name="Bandyopadhyay A."/>
            <person name="Elvitigala T."/>
            <person name="Welsh E."/>
            <person name="Stockel J."/>
            <person name="Liberton M."/>
            <person name="Min H."/>
            <person name="Sherman L.A."/>
            <person name="Pakrasi H.B."/>
        </authorList>
    </citation>
    <scope>NUCLEOTIDE SEQUENCE [LARGE SCALE GENOMIC DNA]</scope>
    <source>
        <strain evidence="6">PCC 7424</strain>
    </source>
</reference>